<dbReference type="Pfam" id="PF13650">
    <property type="entry name" value="Asp_protease_2"/>
    <property type="match status" value="1"/>
</dbReference>
<dbReference type="PROSITE" id="PS50158">
    <property type="entry name" value="ZF_CCHC"/>
    <property type="match status" value="1"/>
</dbReference>
<dbReference type="GO" id="GO:0003676">
    <property type="term" value="F:nucleic acid binding"/>
    <property type="evidence" value="ECO:0007669"/>
    <property type="project" value="InterPro"/>
</dbReference>
<accession>A0AA39IW04</accession>
<feature type="region of interest" description="Disordered" evidence="3">
    <location>
        <begin position="9"/>
        <end position="57"/>
    </location>
</feature>
<feature type="compositionally biased region" description="Basic residues" evidence="3">
    <location>
        <begin position="440"/>
        <end position="454"/>
    </location>
</feature>
<keyword evidence="2" id="KW-0862">Zinc</keyword>
<feature type="region of interest" description="Disordered" evidence="3">
    <location>
        <begin position="822"/>
        <end position="847"/>
    </location>
</feature>
<feature type="compositionally biased region" description="Acidic residues" evidence="3">
    <location>
        <begin position="115"/>
        <end position="124"/>
    </location>
</feature>
<sequence length="1570" mass="177280">MATPGKVYYLRNRRVAQGTPRAPRQRQSRATERLGALPFNSPLTPLDDTPSVKRESSSPIQLFSQVASPIPVLIGMVSPSVRSEDGSVGFVTPFVSSPIGSDAGGSDVPSSVNEDSSDVPFEEEDTNPTLWKVVQYGRRKRAFSPVLPTPNLSQYSGSTVTRVRKQLHASINNTQNYGEQETPISTAKAKLTLAEQELIRKRTEAVVLIDESGNESSWETNSASRGEGPSSGKGKGIDPGNWGAVRLDEGETDMDAQRKAFTFWNKVQKDKSKALQQAYDAQKKQFPSAPPPTPEKPSAEASRQPSVGVMTPKPVVPSPLVEKPVTMPFETSPEVTPPTPILQSENIPKPEKAKEKKPKRPMVTLEEVMDEDEIEYLVKNAKKQQPSKASSREPSVKPRALSHEPSVKPKDNDHESSKQRNPSAQLSSLMEQQIDQIVHHPSKSKKPKPSKVPKKFVNPSDQIDPDSHLGRVLNRVTPQAAGGDPPSDPSDSSSSSSRESESDFSTDDAGSLPRHSSGSEEDGYLITANCSLRRRRSQEENRAHRPKRKMILKPVPPAKYNGEADSRLFLKFLNDGTAYVREGGVPCCERVRKLGAFLTGEATDFYEDLVEDNAREWRLTSFFKELYNYCFPLTYRMEQRRKLKKCFQNELTVKQYDAALRRLWNTIGITSEREHVDCLWTGLCVEIQKGLWREKLHPEFSRYKDVLRATELTEVIESINKPRSGAKSKTHKSDHQQSSGNHASSSHQPHSSNSTKTHFKKKRPFERKSFAPRHSGSSKPGKFNGSSSRDAQPKRKELSEQEKARFKSEGLCYRCGKSGHMAQQCPDGKNVPSDKNNKPPGFTSSNVNFENLCGLADTTEDLHELKVGMMCWLSRDESTSDDNDSEDDCPDLQMVSASSESESSDDGSSAWPYCDEDEFPFGNEDEESSGWETMVSDSVDTSESSQIEYHTCVGCHSMELCDTESDEGSEKIRTRIPYQVLFNSVWDLLDVEALNAESEVNEDSVREMLLDSVVRYLIEMDTGENAPPDLPRDNEELAETLDYLVAEMAIRLDPIPEGVELVENEVDGGTNSSGDIETWRHEVESSCDDELDLDLVPLLLPSPPYRDWDDREPVINIWDISLKHGLTSIEPPQPWDECEEEELEQPPPTQLLLFVPRESIEPEARRGLWFYSELSNDYPHSFEEKFSFINSYGRKESCHPCSFGDTVAQNAQWVLDYHGPYPGDHPNVLDNKCGIVSPWGCFQVKRYSDTHHLIVDRRYLGTHLPCETLVWTDWLETENFLLAMWYAQERSVIAGIPSSDWPAQSHWISGEKMRPLFKSEVITYLVNRWFPGDHEFDSSKWKESEEGRFCIIDFDDTPDDWPHAQCEPPDYGDELVILEDRHRKHFEVLPRSLLRKFHFDLDRWYWTRLAHEYCDANLWDIFTDSEDPDGLDTVWGHLLKVMNDMDVKLASSCLRAEKSRARSNIQQQFFECLELNATQARRGDFSAVQRNSANVRDARRKIPHTLVIVVKINGHPCHALIDTGSMGDFISTTIVDQLGLKRIVLAVPVTFANGSPRFPIEDQLWCALRV</sequence>
<feature type="region of interest" description="Disordered" evidence="3">
    <location>
        <begin position="272"/>
        <end position="548"/>
    </location>
</feature>
<feature type="region of interest" description="Disordered" evidence="3">
    <location>
        <begin position="876"/>
        <end position="913"/>
    </location>
</feature>
<feature type="domain" description="CCHC-type" evidence="4">
    <location>
        <begin position="812"/>
        <end position="827"/>
    </location>
</feature>
<evidence type="ECO:0000313" key="6">
    <source>
        <dbReference type="Proteomes" id="UP001175226"/>
    </source>
</evidence>
<dbReference type="InterPro" id="IPR036875">
    <property type="entry name" value="Znf_CCHC_sf"/>
</dbReference>
<evidence type="ECO:0000256" key="1">
    <source>
        <dbReference type="ARBA" id="ARBA00022664"/>
    </source>
</evidence>
<dbReference type="GO" id="GO:0006397">
    <property type="term" value="P:mRNA processing"/>
    <property type="evidence" value="ECO:0007669"/>
    <property type="project" value="UniProtKB-KW"/>
</dbReference>
<reference evidence="5" key="1">
    <citation type="submission" date="2023-06" db="EMBL/GenBank/DDBJ databases">
        <authorList>
            <consortium name="Lawrence Berkeley National Laboratory"/>
            <person name="Ahrendt S."/>
            <person name="Sahu N."/>
            <person name="Indic B."/>
            <person name="Wong-Bajracharya J."/>
            <person name="Merenyi Z."/>
            <person name="Ke H.-M."/>
            <person name="Monk M."/>
            <person name="Kocsube S."/>
            <person name="Drula E."/>
            <person name="Lipzen A."/>
            <person name="Balint B."/>
            <person name="Henrissat B."/>
            <person name="Andreopoulos B."/>
            <person name="Martin F.M."/>
            <person name="Harder C.B."/>
            <person name="Rigling D."/>
            <person name="Ford K.L."/>
            <person name="Foster G.D."/>
            <person name="Pangilinan J."/>
            <person name="Papanicolaou A."/>
            <person name="Barry K."/>
            <person name="LaButti K."/>
            <person name="Viragh M."/>
            <person name="Koriabine M."/>
            <person name="Yan M."/>
            <person name="Riley R."/>
            <person name="Champramary S."/>
            <person name="Plett K.L."/>
            <person name="Tsai I.J."/>
            <person name="Slot J."/>
            <person name="Sipos G."/>
            <person name="Plett J."/>
            <person name="Nagy L.G."/>
            <person name="Grigoriev I.V."/>
        </authorList>
    </citation>
    <scope>NUCLEOTIDE SEQUENCE</scope>
    <source>
        <strain evidence="5">FPL87.14</strain>
    </source>
</reference>
<evidence type="ECO:0000256" key="2">
    <source>
        <dbReference type="PROSITE-ProRule" id="PRU00047"/>
    </source>
</evidence>
<keyword evidence="1" id="KW-0507">mRNA processing</keyword>
<dbReference type="Proteomes" id="UP001175226">
    <property type="component" value="Unassembled WGS sequence"/>
</dbReference>
<protein>
    <recommendedName>
        <fullName evidence="4">CCHC-type domain-containing protein</fullName>
    </recommendedName>
</protein>
<proteinExistence type="predicted"/>
<gene>
    <name evidence="5" type="ORF">EV421DRAFT_1911773</name>
</gene>
<feature type="region of interest" description="Disordered" evidence="3">
    <location>
        <begin position="718"/>
        <end position="803"/>
    </location>
</feature>
<comment type="caution">
    <text evidence="5">The sequence shown here is derived from an EMBL/GenBank/DDBJ whole genome shotgun (WGS) entry which is preliminary data.</text>
</comment>
<name>A0AA39IW04_9AGAR</name>
<organism evidence="5 6">
    <name type="scientific">Armillaria borealis</name>
    <dbReference type="NCBI Taxonomy" id="47425"/>
    <lineage>
        <taxon>Eukaryota</taxon>
        <taxon>Fungi</taxon>
        <taxon>Dikarya</taxon>
        <taxon>Basidiomycota</taxon>
        <taxon>Agaricomycotina</taxon>
        <taxon>Agaricomycetes</taxon>
        <taxon>Agaricomycetidae</taxon>
        <taxon>Agaricales</taxon>
        <taxon>Marasmiineae</taxon>
        <taxon>Physalacriaceae</taxon>
        <taxon>Armillaria</taxon>
    </lineage>
</organism>
<feature type="compositionally biased region" description="Polar residues" evidence="3">
    <location>
        <begin position="419"/>
        <end position="435"/>
    </location>
</feature>
<feature type="region of interest" description="Disordered" evidence="3">
    <location>
        <begin position="211"/>
        <end position="251"/>
    </location>
</feature>
<dbReference type="SUPFAM" id="SSF57756">
    <property type="entry name" value="Retrovirus zinc finger-like domains"/>
    <property type="match status" value="1"/>
</dbReference>
<feature type="compositionally biased region" description="Polar residues" evidence="3">
    <location>
        <begin position="214"/>
        <end position="224"/>
    </location>
</feature>
<evidence type="ECO:0000256" key="3">
    <source>
        <dbReference type="SAM" id="MobiDB-lite"/>
    </source>
</evidence>
<dbReference type="EMBL" id="JAUEPT010000112">
    <property type="protein sequence ID" value="KAK0431512.1"/>
    <property type="molecule type" value="Genomic_DNA"/>
</dbReference>
<feature type="compositionally biased region" description="Basic and acidic residues" evidence="3">
    <location>
        <begin position="390"/>
        <end position="418"/>
    </location>
</feature>
<keyword evidence="2" id="KW-0863">Zinc-finger</keyword>
<keyword evidence="2" id="KW-0479">Metal-binding</keyword>
<feature type="compositionally biased region" description="Acidic residues" evidence="3">
    <location>
        <begin position="879"/>
        <end position="890"/>
    </location>
</feature>
<keyword evidence="6" id="KW-1185">Reference proteome</keyword>
<dbReference type="Pfam" id="PF00098">
    <property type="entry name" value="zf-CCHC"/>
    <property type="match status" value="1"/>
</dbReference>
<feature type="compositionally biased region" description="Basic and acidic residues" evidence="3">
    <location>
        <begin position="791"/>
        <end position="803"/>
    </location>
</feature>
<dbReference type="GO" id="GO:0008270">
    <property type="term" value="F:zinc ion binding"/>
    <property type="evidence" value="ECO:0007669"/>
    <property type="project" value="UniProtKB-KW"/>
</dbReference>
<dbReference type="CDD" id="cd00303">
    <property type="entry name" value="retropepsin_like"/>
    <property type="match status" value="1"/>
</dbReference>
<feature type="compositionally biased region" description="Low complexity" evidence="3">
    <location>
        <begin position="742"/>
        <end position="754"/>
    </location>
</feature>
<evidence type="ECO:0000259" key="4">
    <source>
        <dbReference type="PROSITE" id="PS50158"/>
    </source>
</evidence>
<dbReference type="InterPro" id="IPR021109">
    <property type="entry name" value="Peptidase_aspartic_dom_sf"/>
</dbReference>
<dbReference type="InterPro" id="IPR001878">
    <property type="entry name" value="Znf_CCHC"/>
</dbReference>
<dbReference type="SMART" id="SM00343">
    <property type="entry name" value="ZnF_C2HC"/>
    <property type="match status" value="1"/>
</dbReference>
<dbReference type="Gene3D" id="2.40.70.10">
    <property type="entry name" value="Acid Proteases"/>
    <property type="match status" value="1"/>
</dbReference>
<evidence type="ECO:0000313" key="5">
    <source>
        <dbReference type="EMBL" id="KAK0431512.1"/>
    </source>
</evidence>
<feature type="region of interest" description="Disordered" evidence="3">
    <location>
        <begin position="100"/>
        <end position="124"/>
    </location>
</feature>
<dbReference type="Gene3D" id="4.10.60.10">
    <property type="entry name" value="Zinc finger, CCHC-type"/>
    <property type="match status" value="1"/>
</dbReference>
<feature type="compositionally biased region" description="Low complexity" evidence="3">
    <location>
        <begin position="896"/>
        <end position="910"/>
    </location>
</feature>